<organism evidence="7 8">
    <name type="scientific">Saccharomycopsis crataegensis</name>
    <dbReference type="NCBI Taxonomy" id="43959"/>
    <lineage>
        <taxon>Eukaryota</taxon>
        <taxon>Fungi</taxon>
        <taxon>Dikarya</taxon>
        <taxon>Ascomycota</taxon>
        <taxon>Saccharomycotina</taxon>
        <taxon>Saccharomycetes</taxon>
        <taxon>Saccharomycopsidaceae</taxon>
        <taxon>Saccharomycopsis</taxon>
    </lineage>
</organism>
<dbReference type="GeneID" id="90076964"/>
<proteinExistence type="predicted"/>
<evidence type="ECO:0000256" key="4">
    <source>
        <dbReference type="ARBA" id="ARBA00023242"/>
    </source>
</evidence>
<name>A0AAV5QWW6_9ASCO</name>
<comment type="caution">
    <text evidence="7">The sequence shown here is derived from an EMBL/GenBank/DDBJ whole genome shotgun (WGS) entry which is preliminary data.</text>
</comment>
<evidence type="ECO:0000313" key="8">
    <source>
        <dbReference type="Proteomes" id="UP001360560"/>
    </source>
</evidence>
<keyword evidence="4" id="KW-0539">Nucleus</keyword>
<dbReference type="Gene3D" id="4.10.240.10">
    <property type="entry name" value="Zn(2)-C6 fungal-type DNA-binding domain"/>
    <property type="match status" value="1"/>
</dbReference>
<dbReference type="CDD" id="cd12148">
    <property type="entry name" value="fungal_TF_MHR"/>
    <property type="match status" value="1"/>
</dbReference>
<dbReference type="PANTHER" id="PTHR31069:SF12">
    <property type="entry name" value="TRANSCRIPTION FACTOR DOMAIN-CONTAINING PROTEIN"/>
    <property type="match status" value="1"/>
</dbReference>
<dbReference type="GO" id="GO:0005634">
    <property type="term" value="C:nucleus"/>
    <property type="evidence" value="ECO:0007669"/>
    <property type="project" value="TreeGrafter"/>
</dbReference>
<keyword evidence="8" id="KW-1185">Reference proteome</keyword>
<evidence type="ECO:0000259" key="6">
    <source>
        <dbReference type="PROSITE" id="PS50048"/>
    </source>
</evidence>
<dbReference type="RefSeq" id="XP_064855971.1">
    <property type="nucleotide sequence ID" value="XM_064999899.1"/>
</dbReference>
<protein>
    <recommendedName>
        <fullName evidence="6">Zn(2)-C6 fungal-type domain-containing protein</fullName>
    </recommendedName>
</protein>
<dbReference type="Pfam" id="PF00172">
    <property type="entry name" value="Zn_clus"/>
    <property type="match status" value="1"/>
</dbReference>
<accession>A0AAV5QWW6</accession>
<dbReference type="InterPro" id="IPR050675">
    <property type="entry name" value="OAF3"/>
</dbReference>
<dbReference type="CDD" id="cd00067">
    <property type="entry name" value="GAL4"/>
    <property type="match status" value="1"/>
</dbReference>
<dbReference type="AlphaFoldDB" id="A0AAV5QWW6"/>
<dbReference type="SMART" id="SM00066">
    <property type="entry name" value="GAL4"/>
    <property type="match status" value="1"/>
</dbReference>
<evidence type="ECO:0000256" key="1">
    <source>
        <dbReference type="ARBA" id="ARBA00023015"/>
    </source>
</evidence>
<reference evidence="7 8" key="1">
    <citation type="journal article" date="2023" name="Elife">
        <title>Identification of key yeast species and microbe-microbe interactions impacting larval growth of Drosophila in the wild.</title>
        <authorList>
            <person name="Mure A."/>
            <person name="Sugiura Y."/>
            <person name="Maeda R."/>
            <person name="Honda K."/>
            <person name="Sakurai N."/>
            <person name="Takahashi Y."/>
            <person name="Watada M."/>
            <person name="Katoh T."/>
            <person name="Gotoh A."/>
            <person name="Gotoh Y."/>
            <person name="Taniguchi I."/>
            <person name="Nakamura K."/>
            <person name="Hayashi T."/>
            <person name="Katayama T."/>
            <person name="Uemura T."/>
            <person name="Hattori Y."/>
        </authorList>
    </citation>
    <scope>NUCLEOTIDE SEQUENCE [LARGE SCALE GENOMIC DNA]</scope>
    <source>
        <strain evidence="7 8">SC-9</strain>
    </source>
</reference>
<dbReference type="InterPro" id="IPR001138">
    <property type="entry name" value="Zn2Cys6_DnaBD"/>
</dbReference>
<sequence length="1120" mass="127580">MADLSDENKKKRRRVPLSCTSCRKKKIRCDRDRPICGACAKSGQGAAICEYDEPFYNGNGGEYSHIKAATQPIGLIQVQKFSINKNPKDYKPPKKPSNPGIGGVTNVFEGSGAYHESFINYKNIKHADTTLPPSSHFSRFRLSSNDLSLNKTPADFIKNPTATSVTTVSTPEISSQYLPNSNERANNDEYMLKPIEFKSSINHQPPAISSQQGGILPTTILTNPEQGNFSSVPVNFYDGVASIKYRKPKFKVSNCGPLSGINLLQRDFYGRVLFRNMVKFRKSIPHTLKRLSKQPRKEFIPKSLANDDQRTPLPPADRGKHKHIELGLKNGSFKDYDDETKLCEEISRVLPPKDVIYIYVDRFFKYVYPFFPLLDEQAFRDDLLNLIGPKSPGSVSSGTSSLDKVEIVFDSKNKILDTATLLIVLKLAFLSVYSYKYDGCAPKEFGQQDSPSPINNCNEQNSEIKLLMNYPITSPIFKLAKGCLNNFNFLRKTGLGLVQTLYYCRIYNCLGFEEGDGPGGSESNIFAGVIFSSAISIGLHRDPVKNMLNFWDCDGESVKFLQLWRKLWFSLIDLDIEQSMNCSSIPSLNQDFSDTKYPSYENLVSGSNCSDLNIEKIVLDHILSKNEINAVIKKLLEKICTMKKVATIGELEEDLSELERYMKVTFRGYKDLVNDFCTRKTAKLPKYDYISAVSMVKKMRSYFSMVEFVFTIKYHILLAIENNHKENIYSQQFSKYLTELFELSCEALLITKFWSFYGDSYIDNFHSFQYLLSSNVMMSLMKYSSFFCSFLMRLISLKYGMLLHQNEPGSQYDRSSIIFHLILLEWLFEKGVEYLTYICLINDNYSDSFHCSSKGRIVSRYCLKCVTDEKSDIDYSAHNLFRNGILEGDRSTDGKLFPDTIKHYDFSQLKPLFTLFEKFEQTNAHLDNISSRVIPPTLKSISTNSDSSRIICIEDIVAQLSKEDLVSSYLKGSGPLAVDDVHRLWKFFSNKYGADNSERKLKVRAYIEKNNSSNTLAFKFHENKNKDTKNNSADVVPAMNIPVSTHSESEFEYKGQNLVNDSGKNVDQPYFSNGSVDMDSLMTQEQFNWDDNILLDDLLRIDDDALDIFGIEGMNFENFH</sequence>
<evidence type="ECO:0000313" key="7">
    <source>
        <dbReference type="EMBL" id="GMM38976.1"/>
    </source>
</evidence>
<dbReference type="GO" id="GO:0045944">
    <property type="term" value="P:positive regulation of transcription by RNA polymerase II"/>
    <property type="evidence" value="ECO:0007669"/>
    <property type="project" value="TreeGrafter"/>
</dbReference>
<gene>
    <name evidence="7" type="ORF">DASC09_063150</name>
</gene>
<dbReference type="EMBL" id="BTFZ01000020">
    <property type="protein sequence ID" value="GMM38976.1"/>
    <property type="molecule type" value="Genomic_DNA"/>
</dbReference>
<dbReference type="Proteomes" id="UP001360560">
    <property type="component" value="Unassembled WGS sequence"/>
</dbReference>
<dbReference type="GO" id="GO:0000978">
    <property type="term" value="F:RNA polymerase II cis-regulatory region sequence-specific DNA binding"/>
    <property type="evidence" value="ECO:0007669"/>
    <property type="project" value="TreeGrafter"/>
</dbReference>
<feature type="compositionally biased region" description="Basic and acidic residues" evidence="5">
    <location>
        <begin position="299"/>
        <end position="310"/>
    </location>
</feature>
<dbReference type="SUPFAM" id="SSF57701">
    <property type="entry name" value="Zn2/Cys6 DNA-binding domain"/>
    <property type="match status" value="1"/>
</dbReference>
<feature type="region of interest" description="Disordered" evidence="5">
    <location>
        <begin position="299"/>
        <end position="321"/>
    </location>
</feature>
<keyword evidence="1" id="KW-0805">Transcription regulation</keyword>
<feature type="domain" description="Zn(2)-C6 fungal-type" evidence="6">
    <location>
        <begin position="18"/>
        <end position="51"/>
    </location>
</feature>
<dbReference type="PROSITE" id="PS50048">
    <property type="entry name" value="ZN2_CY6_FUNGAL_2"/>
    <property type="match status" value="1"/>
</dbReference>
<dbReference type="PANTHER" id="PTHR31069">
    <property type="entry name" value="OLEATE-ACTIVATED TRANSCRIPTION FACTOR 1-RELATED"/>
    <property type="match status" value="1"/>
</dbReference>
<keyword evidence="3" id="KW-0804">Transcription</keyword>
<evidence type="ECO:0000256" key="3">
    <source>
        <dbReference type="ARBA" id="ARBA00023163"/>
    </source>
</evidence>
<dbReference type="GO" id="GO:0008270">
    <property type="term" value="F:zinc ion binding"/>
    <property type="evidence" value="ECO:0007669"/>
    <property type="project" value="InterPro"/>
</dbReference>
<evidence type="ECO:0000256" key="2">
    <source>
        <dbReference type="ARBA" id="ARBA00023125"/>
    </source>
</evidence>
<keyword evidence="2" id="KW-0238">DNA-binding</keyword>
<evidence type="ECO:0000256" key="5">
    <source>
        <dbReference type="SAM" id="MobiDB-lite"/>
    </source>
</evidence>
<dbReference type="GO" id="GO:0000981">
    <property type="term" value="F:DNA-binding transcription factor activity, RNA polymerase II-specific"/>
    <property type="evidence" value="ECO:0007669"/>
    <property type="project" value="InterPro"/>
</dbReference>
<dbReference type="InterPro" id="IPR036864">
    <property type="entry name" value="Zn2-C6_fun-type_DNA-bd_sf"/>
</dbReference>